<dbReference type="GeneID" id="60060508"/>
<keyword evidence="2" id="KW-1185">Reference proteome</keyword>
<dbReference type="EMBL" id="AQHY01000040">
    <property type="protein sequence ID" value="EOA52244.1"/>
    <property type="molecule type" value="Genomic_DNA"/>
</dbReference>
<dbReference type="CDD" id="cd03143">
    <property type="entry name" value="A4_beta-galactosidase_middle_domain"/>
    <property type="match status" value="1"/>
</dbReference>
<dbReference type="HOGENOM" id="CLU_291153_0_0_10"/>
<reference evidence="1 2" key="1">
    <citation type="submission" date="2013-04" db="EMBL/GenBank/DDBJ databases">
        <title>The Genome Sequence of Bacteroides massiliensis DSM 17679.</title>
        <authorList>
            <consortium name="The Broad Institute Genomics Platform"/>
            <person name="Earl A."/>
            <person name="Ward D."/>
            <person name="Feldgarden M."/>
            <person name="Gevers D."/>
            <person name="Martens E."/>
            <person name="Fenner L."/>
            <person name="Roux V."/>
            <person name="Mallet M.N."/>
            <person name="Raoult D."/>
            <person name="Walker B."/>
            <person name="Young S."/>
            <person name="Zeng Q."/>
            <person name="Gargeya S."/>
            <person name="Fitzgerald M."/>
            <person name="Haas B."/>
            <person name="Abouelleil A."/>
            <person name="Allen A.W."/>
            <person name="Alvarado L."/>
            <person name="Arachchi H.M."/>
            <person name="Berlin A.M."/>
            <person name="Chapman S.B."/>
            <person name="Gainer-Dewar J."/>
            <person name="Goldberg J."/>
            <person name="Griggs A."/>
            <person name="Gujja S."/>
            <person name="Hansen M."/>
            <person name="Howarth C."/>
            <person name="Imamovic A."/>
            <person name="Ireland A."/>
            <person name="Larimer J."/>
            <person name="McCowan C."/>
            <person name="Murphy C."/>
            <person name="Pearson M."/>
            <person name="Poon T.W."/>
            <person name="Priest M."/>
            <person name="Roberts A."/>
            <person name="Saif S."/>
            <person name="Shea T."/>
            <person name="Sisk P."/>
            <person name="Sykes S."/>
            <person name="Wortman J."/>
            <person name="Nusbaum C."/>
            <person name="Birren B."/>
        </authorList>
    </citation>
    <scope>NUCLEOTIDE SEQUENCE [LARGE SCALE GENOMIC DNA]</scope>
    <source>
        <strain evidence="2">B84634 / Timone 84634 / DSM 17679 / JCM 13223</strain>
    </source>
</reference>
<dbReference type="eggNOG" id="ENOG5033R8R">
    <property type="taxonomic scope" value="Bacteria"/>
</dbReference>
<evidence type="ECO:0000313" key="2">
    <source>
        <dbReference type="Proteomes" id="UP000017831"/>
    </source>
</evidence>
<accession>U6R7N8</accession>
<dbReference type="PATRIC" id="fig|1121098.3.peg.3749"/>
<organism evidence="1 2">
    <name type="scientific">Phocaeicola massiliensis B84634 = Timone 84634 = DSM 17679 = JCM 13223</name>
    <dbReference type="NCBI Taxonomy" id="1121098"/>
    <lineage>
        <taxon>Bacteria</taxon>
        <taxon>Pseudomonadati</taxon>
        <taxon>Bacteroidota</taxon>
        <taxon>Bacteroidia</taxon>
        <taxon>Bacteroidales</taxon>
        <taxon>Bacteroidaceae</taxon>
        <taxon>Phocaeicola</taxon>
    </lineage>
</organism>
<protein>
    <submittedName>
        <fullName evidence="1">Uncharacterized protein</fullName>
    </submittedName>
</protein>
<proteinExistence type="predicted"/>
<dbReference type="AlphaFoldDB" id="U6R7N8"/>
<evidence type="ECO:0000313" key="1">
    <source>
        <dbReference type="EMBL" id="EOA52244.1"/>
    </source>
</evidence>
<name>U6R7N8_9BACT</name>
<gene>
    <name evidence="1" type="ORF">HMPREF1534_03670</name>
</gene>
<dbReference type="Proteomes" id="UP000017831">
    <property type="component" value="Unassembled WGS sequence"/>
</dbReference>
<dbReference type="RefSeq" id="WP_005944779.1">
    <property type="nucleotide sequence ID" value="NZ_KB890319.1"/>
</dbReference>
<comment type="caution">
    <text evidence="1">The sequence shown here is derived from an EMBL/GenBank/DDBJ whole genome shotgun (WGS) entry which is preliminary data.</text>
</comment>
<dbReference type="OrthoDB" id="1089517at2"/>
<sequence length="1050" mass="119672">MKTHSLLLLLLSFVQVFPLFGETPYKEERRVIYSSEAPERPYLLQPGHSLEQTVSFPKRAYPTRKFLRVTGGVKMPAPFQERGEEMFRRSEFFIDDNLDSVVTRKDRYSLYFKGENDAFERYAYFRVMGEALKPGKLTVHLPVVRRRQLTVDVKGRFGLELELYYKKPGRAAQDIFDTPDSVLFVPVPVGTGKYQDVSHTFTLPDNVACALLCAGGSGFSGECWLEAPRLEQNGKTVWHVPFTKFAQKASQVDYWVGCNLATRSWPRWRLEFDGREVFEGNIFDRASNVSDFYILLPGDLQGTGCFKLSLLKEPHRAAFPYEMRTLEVIEETARDFEIISVPKYVSKSASFGVLIETNRPNVKLQVKSDAALQPATQEVRFKEAGLHVVEFRADSCLTDVKMEFSDGSRSESAAIEQIVERAPENIYISSGDEIYIDKQYTPYSYFFKWYISQRVGNWYQFRPSYQWSGCRITDPEIIGYYTHLLDGLKIPYAWQAEGRTLAGSRLNPSNEELASPMFRGKQAHENDGGYYYWQHFKYQGLHSDMAARNRPWGGIFAKHRPIYTDHGTFIHYDTEAVTDMADGARKLVSNLRYSKGESVRHTGPSSLFRYFYQAGYEWVGAEQMYGPEETILSALRGASLAYSRPTYGSLHAMQWGSGPFTDPKHSLRLYLSLAVAYMHGSSHINTEEALWTDEFMNDRYSPSGKEHLAAQHRVLDFIETHSRRGEFHSNIAVIQGRNDAWKSFGRGSLWSQEGEKWKFNKACESFDLLKVFYPDHIIDGCGPEGWFTSTPYGPVDLLPVEAPQDVMNRYKAMIFLGWNTYDKGDFERIRDYVFHGGTLILSAAHINACLQPDEKPCFPQDDAPVRELLGEDYRSLMQQTTLNYGKGKVIYFPEALYPAEDKLKAAYIKVMQDIAASTVHPEAENGWIEAAPSVGFTAWQDGERRTLYVLNTDWQSDEETHPYTFIYGKGKFRLSIARYQLGTIHCAAQLAAAPSSNTTDVLSIVKESDGWTVRVQTTGPDTVKFMFASNGLEKEVSFSSPGIHVYKLSL</sequence>
<dbReference type="STRING" id="1121098.HMPREF1534_03670"/>